<dbReference type="Proteomes" id="UP000031014">
    <property type="component" value="Unassembled WGS sequence"/>
</dbReference>
<evidence type="ECO:0000313" key="1">
    <source>
        <dbReference type="EMBL" id="GAM13726.1"/>
    </source>
</evidence>
<reference evidence="1 2" key="1">
    <citation type="submission" date="2013-06" db="EMBL/GenBank/DDBJ databases">
        <title>Whole genome shotgun sequence of Bacillus selenatarsenatis SF-1.</title>
        <authorList>
            <person name="Kuroda M."/>
            <person name="Sei K."/>
            <person name="Yamashita M."/>
            <person name="Ike M."/>
        </authorList>
    </citation>
    <scope>NUCLEOTIDE SEQUENCE [LARGE SCALE GENOMIC DNA]</scope>
    <source>
        <strain evidence="1 2">SF-1</strain>
    </source>
</reference>
<dbReference type="AlphaFoldDB" id="A0A0A8X6G0"/>
<proteinExistence type="predicted"/>
<dbReference type="STRING" id="1321606.SAMD00020551_1872"/>
<dbReference type="EMBL" id="BASE01000040">
    <property type="protein sequence ID" value="GAM13726.1"/>
    <property type="molecule type" value="Genomic_DNA"/>
</dbReference>
<name>A0A0A8X6G0_MESS1</name>
<dbReference type="OrthoDB" id="2404998at2"/>
<dbReference type="RefSeq" id="WP_041965555.1">
    <property type="nucleotide sequence ID" value="NZ_BASE01000040.1"/>
</dbReference>
<gene>
    <name evidence="1" type="ORF">SAMD00020551_1872</name>
</gene>
<evidence type="ECO:0008006" key="3">
    <source>
        <dbReference type="Google" id="ProtNLM"/>
    </source>
</evidence>
<sequence>METIIPIKGKVKYKITLDPGVWIFDDRKVDLNTYFSEDQERGNALEEYTKSISKHWDREIMEGAVYPPTLKTEVKFEKEKVLTGTFGIPLKPFLVNAEPEQTAKNVVIEYGENDQVSLSLETASGLILGFSKDGKPLKEDGPLHVYYQDGSNKENPIKNVTGFTIE</sequence>
<comment type="caution">
    <text evidence="1">The sequence shown here is derived from an EMBL/GenBank/DDBJ whole genome shotgun (WGS) entry which is preliminary data.</text>
</comment>
<protein>
    <recommendedName>
        <fullName evidence="3">Peptidyl-prolyl cis-trans isomerase</fullName>
    </recommendedName>
</protein>
<organism evidence="1 2">
    <name type="scientific">Mesobacillus selenatarsenatis (strain DSM 18680 / JCM 14380 / FERM P-15431 / SF-1)</name>
    <dbReference type="NCBI Taxonomy" id="1321606"/>
    <lineage>
        <taxon>Bacteria</taxon>
        <taxon>Bacillati</taxon>
        <taxon>Bacillota</taxon>
        <taxon>Bacilli</taxon>
        <taxon>Bacillales</taxon>
        <taxon>Bacillaceae</taxon>
        <taxon>Mesobacillus</taxon>
    </lineage>
</organism>
<keyword evidence="2" id="KW-1185">Reference proteome</keyword>
<accession>A0A0A8X6G0</accession>
<evidence type="ECO:0000313" key="2">
    <source>
        <dbReference type="Proteomes" id="UP000031014"/>
    </source>
</evidence>